<keyword evidence="3" id="KW-1185">Reference proteome</keyword>
<evidence type="ECO:0000313" key="2">
    <source>
        <dbReference type="EMBL" id="AHZ10246.1"/>
    </source>
</evidence>
<proteinExistence type="predicted"/>
<dbReference type="GeneID" id="19526228"/>
<protein>
    <submittedName>
        <fullName evidence="2">Uncharacterized protein</fullName>
    </submittedName>
</protein>
<dbReference type="RefSeq" id="YP_009036677.1">
    <property type="nucleotide sequence ID" value="NC_024213.1"/>
</dbReference>
<reference evidence="3" key="1">
    <citation type="submission" date="2014-09" db="EMBL/GenBank/DDBJ databases">
        <authorList>
            <person name="Sauder A.B."/>
            <person name="McKenzie Q.R."/>
            <person name="Temple L.M."/>
            <person name="Alexis B.K."/>
            <person name="Al-Atrache Z."/>
            <person name="Lewis L.O."/>
            <person name="Loesser-Casey K.E."/>
            <person name="Mitchell K.J."/>
        </authorList>
    </citation>
    <scope>NUCLEOTIDE SEQUENCE [LARGE SCALE GENOMIC DNA]</scope>
</reference>
<keyword evidence="1" id="KW-0472">Membrane</keyword>
<feature type="transmembrane region" description="Helical" evidence="1">
    <location>
        <begin position="12"/>
        <end position="37"/>
    </location>
</feature>
<dbReference type="KEGG" id="vg:19526228"/>
<evidence type="ECO:0000256" key="1">
    <source>
        <dbReference type="SAM" id="Phobius"/>
    </source>
</evidence>
<evidence type="ECO:0000313" key="3">
    <source>
        <dbReference type="Proteomes" id="UP000026900"/>
    </source>
</evidence>
<name>A0A024B257_9CAUD</name>
<accession>A0A024B257</accession>
<keyword evidence="1" id="KW-0812">Transmembrane</keyword>
<sequence length="40" mass="4354">MDISFTIPDFWLGVLAVVIGGPILIYVGAILFAMLVFRKG</sequence>
<dbReference type="Proteomes" id="UP000026900">
    <property type="component" value="Segment"/>
</dbReference>
<organism evidence="2 3">
    <name type="scientific">Bacillus phage Hakuna</name>
    <dbReference type="NCBI Taxonomy" id="1486659"/>
    <lineage>
        <taxon>Viruses</taxon>
        <taxon>Duplodnaviria</taxon>
        <taxon>Heunggongvirae</taxon>
        <taxon>Uroviricota</taxon>
        <taxon>Caudoviricetes</taxon>
        <taxon>Herelleviridae</taxon>
        <taxon>Bastillevirinae</taxon>
        <taxon>Wphvirus</taxon>
        <taxon>Wphvirus hakuna</taxon>
    </lineage>
</organism>
<dbReference type="EMBL" id="KJ489399">
    <property type="protein sequence ID" value="AHZ10246.1"/>
    <property type="molecule type" value="Genomic_DNA"/>
</dbReference>
<keyword evidence="1" id="KW-1133">Transmembrane helix</keyword>